<accession>A0A843U084</accession>
<evidence type="ECO:0000256" key="1">
    <source>
        <dbReference type="SAM" id="MobiDB-lite"/>
    </source>
</evidence>
<feature type="compositionally biased region" description="Polar residues" evidence="1">
    <location>
        <begin position="67"/>
        <end position="87"/>
    </location>
</feature>
<dbReference type="EMBL" id="NMUH01000264">
    <property type="protein sequence ID" value="MQL75756.1"/>
    <property type="molecule type" value="Genomic_DNA"/>
</dbReference>
<feature type="compositionally biased region" description="Basic and acidic residues" evidence="1">
    <location>
        <begin position="47"/>
        <end position="57"/>
    </location>
</feature>
<feature type="compositionally biased region" description="Basic and acidic residues" evidence="1">
    <location>
        <begin position="18"/>
        <end position="28"/>
    </location>
</feature>
<evidence type="ECO:0000313" key="2">
    <source>
        <dbReference type="EMBL" id="MQL75756.1"/>
    </source>
</evidence>
<evidence type="ECO:0000313" key="3">
    <source>
        <dbReference type="Proteomes" id="UP000652761"/>
    </source>
</evidence>
<dbReference type="AlphaFoldDB" id="A0A843U084"/>
<name>A0A843U084_COLES</name>
<reference evidence="2" key="1">
    <citation type="submission" date="2017-07" db="EMBL/GenBank/DDBJ databases">
        <title>Taro Niue Genome Assembly and Annotation.</title>
        <authorList>
            <person name="Atibalentja N."/>
            <person name="Keating K."/>
            <person name="Fields C.J."/>
        </authorList>
    </citation>
    <scope>NUCLEOTIDE SEQUENCE</scope>
    <source>
        <strain evidence="2">Niue_2</strain>
        <tissue evidence="2">Leaf</tissue>
    </source>
</reference>
<proteinExistence type="predicted"/>
<comment type="caution">
    <text evidence="2">The sequence shown here is derived from an EMBL/GenBank/DDBJ whole genome shotgun (WGS) entry which is preliminary data.</text>
</comment>
<feature type="region of interest" description="Disordered" evidence="1">
    <location>
        <begin position="1"/>
        <end position="87"/>
    </location>
</feature>
<keyword evidence="3" id="KW-1185">Reference proteome</keyword>
<protein>
    <submittedName>
        <fullName evidence="2">Uncharacterized protein</fullName>
    </submittedName>
</protein>
<sequence>MGTTTTAPSPPLDVRPAVAEKSHLEKEGMSFATEAHPTPGLSKRFWGPKERGSEKRTSWTVPGRTPKMTSASQTNHKSSANDSTPLS</sequence>
<organism evidence="2 3">
    <name type="scientific">Colocasia esculenta</name>
    <name type="common">Wild taro</name>
    <name type="synonym">Arum esculentum</name>
    <dbReference type="NCBI Taxonomy" id="4460"/>
    <lineage>
        <taxon>Eukaryota</taxon>
        <taxon>Viridiplantae</taxon>
        <taxon>Streptophyta</taxon>
        <taxon>Embryophyta</taxon>
        <taxon>Tracheophyta</taxon>
        <taxon>Spermatophyta</taxon>
        <taxon>Magnoliopsida</taxon>
        <taxon>Liliopsida</taxon>
        <taxon>Araceae</taxon>
        <taxon>Aroideae</taxon>
        <taxon>Colocasieae</taxon>
        <taxon>Colocasia</taxon>
    </lineage>
</organism>
<gene>
    <name evidence="2" type="ORF">Taro_008139</name>
</gene>
<dbReference type="Proteomes" id="UP000652761">
    <property type="component" value="Unassembled WGS sequence"/>
</dbReference>